<reference evidence="8" key="1">
    <citation type="journal article" date="2020" name="Stud. Mycol.">
        <title>101 Dothideomycetes genomes: a test case for predicting lifestyles and emergence of pathogens.</title>
        <authorList>
            <person name="Haridas S."/>
            <person name="Albert R."/>
            <person name="Binder M."/>
            <person name="Bloem J."/>
            <person name="Labutti K."/>
            <person name="Salamov A."/>
            <person name="Andreopoulos B."/>
            <person name="Baker S."/>
            <person name="Barry K."/>
            <person name="Bills G."/>
            <person name="Bluhm B."/>
            <person name="Cannon C."/>
            <person name="Castanera R."/>
            <person name="Culley D."/>
            <person name="Daum C."/>
            <person name="Ezra D."/>
            <person name="Gonzalez J."/>
            <person name="Henrissat B."/>
            <person name="Kuo A."/>
            <person name="Liang C."/>
            <person name="Lipzen A."/>
            <person name="Lutzoni F."/>
            <person name="Magnuson J."/>
            <person name="Mondo S."/>
            <person name="Nolan M."/>
            <person name="Ohm R."/>
            <person name="Pangilinan J."/>
            <person name="Park H.-J."/>
            <person name="Ramirez L."/>
            <person name="Alfaro M."/>
            <person name="Sun H."/>
            <person name="Tritt A."/>
            <person name="Yoshinaga Y."/>
            <person name="Zwiers L.-H."/>
            <person name="Turgeon B."/>
            <person name="Goodwin S."/>
            <person name="Spatafora J."/>
            <person name="Crous P."/>
            <person name="Grigoriev I."/>
        </authorList>
    </citation>
    <scope>NUCLEOTIDE SEQUENCE</scope>
    <source>
        <strain evidence="8">CBS 690.94</strain>
    </source>
</reference>
<evidence type="ECO:0000256" key="4">
    <source>
        <dbReference type="ARBA" id="ARBA00022729"/>
    </source>
</evidence>
<dbReference type="Pfam" id="PF01083">
    <property type="entry name" value="Cutinase"/>
    <property type="match status" value="1"/>
</dbReference>
<dbReference type="AlphaFoldDB" id="A0A9P4PBJ5"/>
<accession>A0A9P4PBJ5</accession>
<evidence type="ECO:0000256" key="3">
    <source>
        <dbReference type="ARBA" id="ARBA00022487"/>
    </source>
</evidence>
<evidence type="ECO:0000256" key="2">
    <source>
        <dbReference type="ARBA" id="ARBA00013095"/>
    </source>
</evidence>
<dbReference type="GO" id="GO:0005576">
    <property type="term" value="C:extracellular region"/>
    <property type="evidence" value="ECO:0007669"/>
    <property type="project" value="InterPro"/>
</dbReference>
<evidence type="ECO:0000256" key="1">
    <source>
        <dbReference type="ARBA" id="ARBA00007534"/>
    </source>
</evidence>
<dbReference type="GO" id="GO:0050525">
    <property type="term" value="F:cutinase activity"/>
    <property type="evidence" value="ECO:0007669"/>
    <property type="project" value="UniProtKB-EC"/>
</dbReference>
<comment type="caution">
    <text evidence="8">The sequence shown here is derived from an EMBL/GenBank/DDBJ whole genome shotgun (WGS) entry which is preliminary data.</text>
</comment>
<dbReference type="EMBL" id="MU001506">
    <property type="protein sequence ID" value="KAF2440955.1"/>
    <property type="molecule type" value="Genomic_DNA"/>
</dbReference>
<evidence type="ECO:0000313" key="8">
    <source>
        <dbReference type="EMBL" id="KAF2440955.1"/>
    </source>
</evidence>
<dbReference type="InterPro" id="IPR000675">
    <property type="entry name" value="Cutinase/axe"/>
</dbReference>
<keyword evidence="4" id="KW-0732">Signal</keyword>
<dbReference type="InterPro" id="IPR011150">
    <property type="entry name" value="Cutinase_monf"/>
</dbReference>
<evidence type="ECO:0000256" key="7">
    <source>
        <dbReference type="ARBA" id="ARBA00034045"/>
    </source>
</evidence>
<sequence>MLTTDETFFVASAVLFGDSENGKAVGETKSSRTKVFFHDADRICNYQAVVDSAHLTYSLNMGEATAFVLKGRVLEALASHSSKGQNGVRNRRKA</sequence>
<comment type="catalytic activity">
    <reaction evidence="7">
        <text>cutin + H2O = cutin monomers.</text>
        <dbReference type="EC" id="3.1.1.74"/>
    </reaction>
</comment>
<keyword evidence="9" id="KW-1185">Reference proteome</keyword>
<keyword evidence="3" id="KW-0719">Serine esterase</keyword>
<name>A0A9P4PBJ5_9PLEO</name>
<dbReference type="OrthoDB" id="2975078at2759"/>
<gene>
    <name evidence="8" type="ORF">P171DRAFT_498843</name>
</gene>
<dbReference type="Proteomes" id="UP000799764">
    <property type="component" value="Unassembled WGS sequence"/>
</dbReference>
<evidence type="ECO:0000313" key="9">
    <source>
        <dbReference type="Proteomes" id="UP000799764"/>
    </source>
</evidence>
<evidence type="ECO:0000256" key="5">
    <source>
        <dbReference type="ARBA" id="ARBA00022801"/>
    </source>
</evidence>
<dbReference type="PANTHER" id="PTHR48250">
    <property type="entry name" value="CUTINASE 2-RELATED"/>
    <property type="match status" value="1"/>
</dbReference>
<keyword evidence="5" id="KW-0378">Hydrolase</keyword>
<dbReference type="InterPro" id="IPR029058">
    <property type="entry name" value="AB_hydrolase_fold"/>
</dbReference>
<proteinExistence type="inferred from homology"/>
<evidence type="ECO:0000256" key="6">
    <source>
        <dbReference type="ARBA" id="ARBA00023157"/>
    </source>
</evidence>
<dbReference type="PANTHER" id="PTHR48250:SF1">
    <property type="entry name" value="CUTINASE"/>
    <property type="match status" value="1"/>
</dbReference>
<organism evidence="8 9">
    <name type="scientific">Karstenula rhodostoma CBS 690.94</name>
    <dbReference type="NCBI Taxonomy" id="1392251"/>
    <lineage>
        <taxon>Eukaryota</taxon>
        <taxon>Fungi</taxon>
        <taxon>Dikarya</taxon>
        <taxon>Ascomycota</taxon>
        <taxon>Pezizomycotina</taxon>
        <taxon>Dothideomycetes</taxon>
        <taxon>Pleosporomycetidae</taxon>
        <taxon>Pleosporales</taxon>
        <taxon>Massarineae</taxon>
        <taxon>Didymosphaeriaceae</taxon>
        <taxon>Karstenula</taxon>
    </lineage>
</organism>
<dbReference type="GO" id="GO:0016052">
    <property type="term" value="P:carbohydrate catabolic process"/>
    <property type="evidence" value="ECO:0007669"/>
    <property type="project" value="TreeGrafter"/>
</dbReference>
<dbReference type="EC" id="3.1.1.74" evidence="2"/>
<comment type="similarity">
    <text evidence="1">Belongs to the cutinase family.</text>
</comment>
<protein>
    <recommendedName>
        <fullName evidence="2">cutinase</fullName>
        <ecNumber evidence="2">3.1.1.74</ecNumber>
    </recommendedName>
</protein>
<keyword evidence="6" id="KW-1015">Disulfide bond</keyword>
<dbReference type="Gene3D" id="3.40.50.1820">
    <property type="entry name" value="alpha/beta hydrolase"/>
    <property type="match status" value="1"/>
</dbReference>